<reference evidence="2" key="1">
    <citation type="journal article" date="2022" name="bioRxiv">
        <title>Sequencing and chromosome-scale assembly of the giantPleurodeles waltlgenome.</title>
        <authorList>
            <person name="Brown T."/>
            <person name="Elewa A."/>
            <person name="Iarovenko S."/>
            <person name="Subramanian E."/>
            <person name="Araus A.J."/>
            <person name="Petzold A."/>
            <person name="Susuki M."/>
            <person name="Suzuki K.-i.T."/>
            <person name="Hayashi T."/>
            <person name="Toyoda A."/>
            <person name="Oliveira C."/>
            <person name="Osipova E."/>
            <person name="Leigh N.D."/>
            <person name="Simon A."/>
            <person name="Yun M.H."/>
        </authorList>
    </citation>
    <scope>NUCLEOTIDE SEQUENCE</scope>
    <source>
        <strain evidence="2">20211129_DDA</strain>
        <tissue evidence="2">Liver</tissue>
    </source>
</reference>
<dbReference type="Proteomes" id="UP001066276">
    <property type="component" value="Chromosome 6"/>
</dbReference>
<comment type="caution">
    <text evidence="2">The sequence shown here is derived from an EMBL/GenBank/DDBJ whole genome shotgun (WGS) entry which is preliminary data.</text>
</comment>
<evidence type="ECO:0000256" key="1">
    <source>
        <dbReference type="SAM" id="MobiDB-lite"/>
    </source>
</evidence>
<protein>
    <submittedName>
        <fullName evidence="2">Uncharacterized protein</fullName>
    </submittedName>
</protein>
<gene>
    <name evidence="2" type="ORF">NDU88_012090</name>
</gene>
<accession>A0AAV7QZ55</accession>
<name>A0AAV7QZ55_PLEWA</name>
<feature type="region of interest" description="Disordered" evidence="1">
    <location>
        <begin position="46"/>
        <end position="66"/>
    </location>
</feature>
<sequence length="189" mass="20516">MPWYSPGPGTRLSHSGPLTVMQLSVPGLLRFDLQCTRPLLLPFPRGEAESPRISTDRSETRDYPSLQPTLGKLDSPIWDTAHHVVPLPNPLKLVTALGPVLLTPLSGHQGESRMLFFCGGLFWSLAWGAASAPTAHMPLHQHYTTWGLALTPLHSLGAVLLVVGAPKAILKFLVASHSSSLFGRLSRFC</sequence>
<evidence type="ECO:0000313" key="3">
    <source>
        <dbReference type="Proteomes" id="UP001066276"/>
    </source>
</evidence>
<dbReference type="AlphaFoldDB" id="A0AAV7QZ55"/>
<organism evidence="2 3">
    <name type="scientific">Pleurodeles waltl</name>
    <name type="common">Iberian ribbed newt</name>
    <dbReference type="NCBI Taxonomy" id="8319"/>
    <lineage>
        <taxon>Eukaryota</taxon>
        <taxon>Metazoa</taxon>
        <taxon>Chordata</taxon>
        <taxon>Craniata</taxon>
        <taxon>Vertebrata</taxon>
        <taxon>Euteleostomi</taxon>
        <taxon>Amphibia</taxon>
        <taxon>Batrachia</taxon>
        <taxon>Caudata</taxon>
        <taxon>Salamandroidea</taxon>
        <taxon>Salamandridae</taxon>
        <taxon>Pleurodelinae</taxon>
        <taxon>Pleurodeles</taxon>
    </lineage>
</organism>
<evidence type="ECO:0000313" key="2">
    <source>
        <dbReference type="EMBL" id="KAJ1145806.1"/>
    </source>
</evidence>
<dbReference type="EMBL" id="JANPWB010000010">
    <property type="protein sequence ID" value="KAJ1145806.1"/>
    <property type="molecule type" value="Genomic_DNA"/>
</dbReference>
<feature type="compositionally biased region" description="Basic and acidic residues" evidence="1">
    <location>
        <begin position="46"/>
        <end position="62"/>
    </location>
</feature>
<keyword evidence="3" id="KW-1185">Reference proteome</keyword>
<proteinExistence type="predicted"/>